<accession>A0A0D3KGH9</accession>
<dbReference type="KEGG" id="ehx:EMIHUDRAFT_228148"/>
<reference evidence="4" key="1">
    <citation type="journal article" date="2013" name="Nature">
        <title>Pan genome of the phytoplankton Emiliania underpins its global distribution.</title>
        <authorList>
            <person name="Read B.A."/>
            <person name="Kegel J."/>
            <person name="Klute M.J."/>
            <person name="Kuo A."/>
            <person name="Lefebvre S.C."/>
            <person name="Maumus F."/>
            <person name="Mayer C."/>
            <person name="Miller J."/>
            <person name="Monier A."/>
            <person name="Salamov A."/>
            <person name="Young J."/>
            <person name="Aguilar M."/>
            <person name="Claverie J.M."/>
            <person name="Frickenhaus S."/>
            <person name="Gonzalez K."/>
            <person name="Herman E.K."/>
            <person name="Lin Y.C."/>
            <person name="Napier J."/>
            <person name="Ogata H."/>
            <person name="Sarno A.F."/>
            <person name="Shmutz J."/>
            <person name="Schroeder D."/>
            <person name="de Vargas C."/>
            <person name="Verret F."/>
            <person name="von Dassow P."/>
            <person name="Valentin K."/>
            <person name="Van de Peer Y."/>
            <person name="Wheeler G."/>
            <person name="Dacks J.B."/>
            <person name="Delwiche C.F."/>
            <person name="Dyhrman S.T."/>
            <person name="Glockner G."/>
            <person name="John U."/>
            <person name="Richards T."/>
            <person name="Worden A.Z."/>
            <person name="Zhang X."/>
            <person name="Grigoriev I.V."/>
            <person name="Allen A.E."/>
            <person name="Bidle K."/>
            <person name="Borodovsky M."/>
            <person name="Bowler C."/>
            <person name="Brownlee C."/>
            <person name="Cock J.M."/>
            <person name="Elias M."/>
            <person name="Gladyshev V.N."/>
            <person name="Groth M."/>
            <person name="Guda C."/>
            <person name="Hadaegh A."/>
            <person name="Iglesias-Rodriguez M.D."/>
            <person name="Jenkins J."/>
            <person name="Jones B.M."/>
            <person name="Lawson T."/>
            <person name="Leese F."/>
            <person name="Lindquist E."/>
            <person name="Lobanov A."/>
            <person name="Lomsadze A."/>
            <person name="Malik S.B."/>
            <person name="Marsh M.E."/>
            <person name="Mackinder L."/>
            <person name="Mock T."/>
            <person name="Mueller-Roeber B."/>
            <person name="Pagarete A."/>
            <person name="Parker M."/>
            <person name="Probert I."/>
            <person name="Quesneville H."/>
            <person name="Raines C."/>
            <person name="Rensing S.A."/>
            <person name="Riano-Pachon D.M."/>
            <person name="Richier S."/>
            <person name="Rokitta S."/>
            <person name="Shiraiwa Y."/>
            <person name="Soanes D.M."/>
            <person name="van der Giezen M."/>
            <person name="Wahlund T.M."/>
            <person name="Williams B."/>
            <person name="Wilson W."/>
            <person name="Wolfe G."/>
            <person name="Wurch L.L."/>
        </authorList>
    </citation>
    <scope>NUCLEOTIDE SEQUENCE</scope>
</reference>
<dbReference type="AlphaFoldDB" id="A0A0D3KGH9"/>
<evidence type="ECO:0000256" key="2">
    <source>
        <dbReference type="ARBA" id="ARBA00022801"/>
    </source>
</evidence>
<keyword evidence="2" id="KW-0378">Hydrolase</keyword>
<dbReference type="SUPFAM" id="SSF53649">
    <property type="entry name" value="Alkaline phosphatase-like"/>
    <property type="match status" value="1"/>
</dbReference>
<evidence type="ECO:0000256" key="1">
    <source>
        <dbReference type="ARBA" id="ARBA00022723"/>
    </source>
</evidence>
<dbReference type="STRING" id="2903.R1FN79"/>
<dbReference type="Proteomes" id="UP000013827">
    <property type="component" value="Unassembled WGS sequence"/>
</dbReference>
<dbReference type="PANTHER" id="PTHR45953:SF1">
    <property type="entry name" value="IDURONATE 2-SULFATASE"/>
    <property type="match status" value="1"/>
</dbReference>
<dbReference type="PaxDb" id="2903-EOD34864"/>
<dbReference type="InterPro" id="IPR017850">
    <property type="entry name" value="Alkaline_phosphatase_core_sf"/>
</dbReference>
<dbReference type="GeneID" id="17280135"/>
<keyword evidence="4" id="KW-1185">Reference proteome</keyword>
<sequence length="169" mass="18557">MERIYAAEVVTATEGVVLSRWSGSAVKRVDAPVELLDIFPTLCEMSDLPIPSRVQGRSLVPLMEGPVARGTHDGSISAFKRTESVGRPMIGVQLPVPLAWGYSYRTSRYRFIRWAVPKRFKASTTFVDLFDLETDPGETRNIASLPSSAALVVTLKADAPRSSVRCMLS</sequence>
<evidence type="ECO:0000313" key="3">
    <source>
        <dbReference type="EnsemblProtists" id="EOD34864"/>
    </source>
</evidence>
<dbReference type="RefSeq" id="XP_005787293.1">
    <property type="nucleotide sequence ID" value="XM_005787236.1"/>
</dbReference>
<dbReference type="Gene3D" id="3.40.720.10">
    <property type="entry name" value="Alkaline Phosphatase, subunit A"/>
    <property type="match status" value="1"/>
</dbReference>
<reference evidence="3" key="2">
    <citation type="submission" date="2024-10" db="UniProtKB">
        <authorList>
            <consortium name="EnsemblProtists"/>
        </authorList>
    </citation>
    <scope>IDENTIFICATION</scope>
</reference>
<dbReference type="GO" id="GO:0008484">
    <property type="term" value="F:sulfuric ester hydrolase activity"/>
    <property type="evidence" value="ECO:0007669"/>
    <property type="project" value="TreeGrafter"/>
</dbReference>
<dbReference type="HOGENOM" id="CLU_1581456_0_0_1"/>
<proteinExistence type="predicted"/>
<name>A0A0D3KGH9_EMIH1</name>
<dbReference type="GO" id="GO:0046872">
    <property type="term" value="F:metal ion binding"/>
    <property type="evidence" value="ECO:0007669"/>
    <property type="project" value="UniProtKB-KW"/>
</dbReference>
<dbReference type="EnsemblProtists" id="EOD34864">
    <property type="protein sequence ID" value="EOD34864"/>
    <property type="gene ID" value="EMIHUDRAFT_228148"/>
</dbReference>
<dbReference type="GO" id="GO:0005737">
    <property type="term" value="C:cytoplasm"/>
    <property type="evidence" value="ECO:0007669"/>
    <property type="project" value="TreeGrafter"/>
</dbReference>
<dbReference type="PANTHER" id="PTHR45953">
    <property type="entry name" value="IDURONATE 2-SULFATASE"/>
    <property type="match status" value="1"/>
</dbReference>
<evidence type="ECO:0008006" key="5">
    <source>
        <dbReference type="Google" id="ProtNLM"/>
    </source>
</evidence>
<keyword evidence="1" id="KW-0479">Metal-binding</keyword>
<protein>
    <recommendedName>
        <fullName evidence="5">Sulfatase N-terminal domain-containing protein</fullName>
    </recommendedName>
</protein>
<evidence type="ECO:0000313" key="4">
    <source>
        <dbReference type="Proteomes" id="UP000013827"/>
    </source>
</evidence>
<organism evidence="3 4">
    <name type="scientific">Emiliania huxleyi (strain CCMP1516)</name>
    <dbReference type="NCBI Taxonomy" id="280463"/>
    <lineage>
        <taxon>Eukaryota</taxon>
        <taxon>Haptista</taxon>
        <taxon>Haptophyta</taxon>
        <taxon>Prymnesiophyceae</taxon>
        <taxon>Isochrysidales</taxon>
        <taxon>Noelaerhabdaceae</taxon>
        <taxon>Emiliania</taxon>
    </lineage>
</organism>